<comment type="caution">
    <text evidence="1">The sequence shown here is derived from an EMBL/GenBank/DDBJ whole genome shotgun (WGS) entry which is preliminary data.</text>
</comment>
<dbReference type="Proteomes" id="UP000789396">
    <property type="component" value="Unassembled WGS sequence"/>
</dbReference>
<feature type="non-terminal residue" evidence="1">
    <location>
        <position position="1"/>
    </location>
</feature>
<protein>
    <submittedName>
        <fullName evidence="1">15938_t:CDS:1</fullName>
    </submittedName>
</protein>
<dbReference type="AlphaFoldDB" id="A0A9N9JE00"/>
<gene>
    <name evidence="1" type="ORF">RFULGI_LOCUS15512</name>
</gene>
<keyword evidence="2" id="KW-1185">Reference proteome</keyword>
<evidence type="ECO:0000313" key="1">
    <source>
        <dbReference type="EMBL" id="CAG8777118.1"/>
    </source>
</evidence>
<dbReference type="EMBL" id="CAJVPZ010050155">
    <property type="protein sequence ID" value="CAG8777118.1"/>
    <property type="molecule type" value="Genomic_DNA"/>
</dbReference>
<reference evidence="1" key="1">
    <citation type="submission" date="2021-06" db="EMBL/GenBank/DDBJ databases">
        <authorList>
            <person name="Kallberg Y."/>
            <person name="Tangrot J."/>
            <person name="Rosling A."/>
        </authorList>
    </citation>
    <scope>NUCLEOTIDE SEQUENCE</scope>
    <source>
        <strain evidence="1">IN212</strain>
    </source>
</reference>
<proteinExistence type="predicted"/>
<feature type="non-terminal residue" evidence="1">
    <location>
        <position position="60"/>
    </location>
</feature>
<evidence type="ECO:0000313" key="2">
    <source>
        <dbReference type="Proteomes" id="UP000789396"/>
    </source>
</evidence>
<name>A0A9N9JE00_9GLOM</name>
<organism evidence="1 2">
    <name type="scientific">Racocetra fulgida</name>
    <dbReference type="NCBI Taxonomy" id="60492"/>
    <lineage>
        <taxon>Eukaryota</taxon>
        <taxon>Fungi</taxon>
        <taxon>Fungi incertae sedis</taxon>
        <taxon>Mucoromycota</taxon>
        <taxon>Glomeromycotina</taxon>
        <taxon>Glomeromycetes</taxon>
        <taxon>Diversisporales</taxon>
        <taxon>Gigasporaceae</taxon>
        <taxon>Racocetra</taxon>
    </lineage>
</organism>
<sequence length="60" mass="6999">NVVLLPADIDSTIQRMCTQYSTWVNQFDTQNILSNNIFSDLTFYDNRVNLFDDAPYKGFD</sequence>
<accession>A0A9N9JE00</accession>